<evidence type="ECO:0000313" key="1">
    <source>
        <dbReference type="EMBL" id="MEC3890337.1"/>
    </source>
</evidence>
<dbReference type="AlphaFoldDB" id="A0AAJ2X6S7"/>
<proteinExistence type="predicted"/>
<evidence type="ECO:0000313" key="2">
    <source>
        <dbReference type="Proteomes" id="UP001297361"/>
    </source>
</evidence>
<dbReference type="EMBL" id="JAJFNJ020000005">
    <property type="protein sequence ID" value="MEC3890337.1"/>
    <property type="molecule type" value="Genomic_DNA"/>
</dbReference>
<dbReference type="RefSeq" id="WP_228425442.1">
    <property type="nucleotide sequence ID" value="NZ_JAJFNJ020000005.1"/>
</dbReference>
<accession>A0AAJ2X6S7</accession>
<gene>
    <name evidence="1" type="ORF">LLE72_021950</name>
</gene>
<dbReference type="Proteomes" id="UP001297361">
    <property type="component" value="Unassembled WGS sequence"/>
</dbReference>
<sequence>MAAIALQCSIFVRWFAERRRRCAIGPHAMWAAIGCFYGRCAIRAGIAGFCAGITVASADICWMMEFAARAKQCARDGCVTGRLLTTLSTRSPFVGWQDDVGPAATYQENA</sequence>
<organism evidence="1 2">
    <name type="scientific">Xanthomonas campestris pv. papavericola</name>
    <dbReference type="NCBI Taxonomy" id="487881"/>
    <lineage>
        <taxon>Bacteria</taxon>
        <taxon>Pseudomonadati</taxon>
        <taxon>Pseudomonadota</taxon>
        <taxon>Gammaproteobacteria</taxon>
        <taxon>Lysobacterales</taxon>
        <taxon>Lysobacteraceae</taxon>
        <taxon>Xanthomonas</taxon>
    </lineage>
</organism>
<comment type="caution">
    <text evidence="1">The sequence shown here is derived from an EMBL/GenBank/DDBJ whole genome shotgun (WGS) entry which is preliminary data.</text>
</comment>
<reference evidence="1" key="1">
    <citation type="submission" date="2021-10" db="EMBL/GenBank/DDBJ databases">
        <authorList>
            <person name="Hussein R."/>
            <person name="Harrison J."/>
            <person name="Studholme D.J."/>
            <person name="Vicente J."/>
            <person name="Grant M."/>
        </authorList>
    </citation>
    <scope>NUCLEOTIDE SEQUENCE</scope>
    <source>
        <strain evidence="1">NCPPB 2970</strain>
    </source>
</reference>
<name>A0AAJ2X6S7_XANCA</name>
<reference evidence="1" key="2">
    <citation type="submission" date="2024-01" db="EMBL/GenBank/DDBJ databases">
        <title>Long-read genome sequencing of X. campestris pv. papavericola.</title>
        <authorList>
            <person name="Hussain R.M.F."/>
            <person name="Greer S."/>
            <person name="Harrison J."/>
            <person name="Grant M."/>
            <person name="Vicente J."/>
            <person name="Studholme D.J."/>
        </authorList>
    </citation>
    <scope>NUCLEOTIDE SEQUENCE</scope>
    <source>
        <strain evidence="1">NCPPB 2970</strain>
    </source>
</reference>
<protein>
    <submittedName>
        <fullName evidence="1">Uncharacterized protein</fullName>
    </submittedName>
</protein>